<dbReference type="GO" id="GO:0003723">
    <property type="term" value="F:RNA binding"/>
    <property type="evidence" value="ECO:0007669"/>
    <property type="project" value="InterPro"/>
</dbReference>
<feature type="active site" description="Nucleophile" evidence="5">
    <location>
        <position position="208"/>
    </location>
</feature>
<organism evidence="8 9">
    <name type="scientific">Tetrapyrgos nigripes</name>
    <dbReference type="NCBI Taxonomy" id="182062"/>
    <lineage>
        <taxon>Eukaryota</taxon>
        <taxon>Fungi</taxon>
        <taxon>Dikarya</taxon>
        <taxon>Basidiomycota</taxon>
        <taxon>Agaricomycotina</taxon>
        <taxon>Agaricomycetes</taxon>
        <taxon>Agaricomycetidae</taxon>
        <taxon>Agaricales</taxon>
        <taxon>Marasmiineae</taxon>
        <taxon>Marasmiaceae</taxon>
        <taxon>Tetrapyrgos</taxon>
    </lineage>
</organism>
<dbReference type="GO" id="GO:1990481">
    <property type="term" value="P:mRNA pseudouridine synthesis"/>
    <property type="evidence" value="ECO:0007669"/>
    <property type="project" value="TreeGrafter"/>
</dbReference>
<evidence type="ECO:0000256" key="6">
    <source>
        <dbReference type="PIRSR" id="PIRSR641708-2"/>
    </source>
</evidence>
<evidence type="ECO:0000256" key="1">
    <source>
        <dbReference type="ARBA" id="ARBA00009375"/>
    </source>
</evidence>
<evidence type="ECO:0000256" key="5">
    <source>
        <dbReference type="PIRSR" id="PIRSR641708-1"/>
    </source>
</evidence>
<feature type="region of interest" description="Disordered" evidence="7">
    <location>
        <begin position="34"/>
        <end position="140"/>
    </location>
</feature>
<sequence>MPKILSLLVRRRSFIPSYHHLPLRAVLAGSLRTMSESSSPENSTTGEKRLLDGPSSPSHSTKRARHDEDMEDQTSNMKTMVTDDKALDPSNHSSEPRDASEHPQSRKGKVKRTKNPGRRRGTRPEGEEAEGSSGSKEPRLPKRQCALLLGFCGSGYRGMQFQKPQPGLPEQLTIEGELFKALIAAGAVSKDNADDPVKVAFGRAARTDAGVHAVGNVVSMKMIMEVPGVDNMLAHINSLLPPQIRLWDFFRTQGSFNARTHCDSRKYTYFFPSYLLIPPKSGSGLDRALKAHAASLSYEVPYSNDPFWNIPDAETSTAEEDLIRKRAWRATPTHIERLREIVKKFEKSHNFHNFTLTMDPQDKSNNRFMKSLEVAEPAVYGDTEWIAILLHGQSFMLHQIVSDITHQRKMMFALVMISRTGTPAKLIDELYNLPTVQIPKMPALGLLLEYPIFSLYNQKAIGGSRDLDPSDPQFRPPIDFEKYSAEMTEFKQKYIYDNMRGIEDRKGLFDAYIRSVDTYDGNDLLYLNPLGTIPPASIIQKGTQRENPFREHRRFNLTSFAADDKTKMKATDPDDMQDVDVDHPLNKKQMEEAEG</sequence>
<feature type="binding site" evidence="6">
    <location>
        <position position="267"/>
    </location>
    <ligand>
        <name>substrate</name>
    </ligand>
</feature>
<evidence type="ECO:0008006" key="10">
    <source>
        <dbReference type="Google" id="ProtNLM"/>
    </source>
</evidence>
<feature type="compositionally biased region" description="Basic residues" evidence="7">
    <location>
        <begin position="105"/>
        <end position="121"/>
    </location>
</feature>
<dbReference type="GO" id="GO:0005634">
    <property type="term" value="C:nucleus"/>
    <property type="evidence" value="ECO:0007669"/>
    <property type="project" value="TreeGrafter"/>
</dbReference>
<dbReference type="InterPro" id="IPR041708">
    <property type="entry name" value="PUS1/PUS2-like"/>
</dbReference>
<gene>
    <name evidence="8" type="ORF">D9758_007854</name>
</gene>
<evidence type="ECO:0000256" key="7">
    <source>
        <dbReference type="SAM" id="MobiDB-lite"/>
    </source>
</evidence>
<keyword evidence="2" id="KW-0819">tRNA processing</keyword>
<dbReference type="Proteomes" id="UP000559256">
    <property type="component" value="Unassembled WGS sequence"/>
</dbReference>
<evidence type="ECO:0000313" key="9">
    <source>
        <dbReference type="Proteomes" id="UP000559256"/>
    </source>
</evidence>
<dbReference type="Gene3D" id="3.30.70.580">
    <property type="entry name" value="Pseudouridine synthase I, catalytic domain, N-terminal subdomain"/>
    <property type="match status" value="1"/>
</dbReference>
<dbReference type="EMBL" id="JAACJM010000076">
    <property type="protein sequence ID" value="KAF5350251.1"/>
    <property type="molecule type" value="Genomic_DNA"/>
</dbReference>
<dbReference type="NCBIfam" id="TIGR00071">
    <property type="entry name" value="hisT_truA"/>
    <property type="match status" value="1"/>
</dbReference>
<reference evidence="8 9" key="1">
    <citation type="journal article" date="2020" name="ISME J.">
        <title>Uncovering the hidden diversity of litter-decomposition mechanisms in mushroom-forming fungi.</title>
        <authorList>
            <person name="Floudas D."/>
            <person name="Bentzer J."/>
            <person name="Ahren D."/>
            <person name="Johansson T."/>
            <person name="Persson P."/>
            <person name="Tunlid A."/>
        </authorList>
    </citation>
    <scope>NUCLEOTIDE SEQUENCE [LARGE SCALE GENOMIC DNA]</scope>
    <source>
        <strain evidence="8 9">CBS 291.85</strain>
    </source>
</reference>
<keyword evidence="9" id="KW-1185">Reference proteome</keyword>
<dbReference type="SUPFAM" id="SSF55120">
    <property type="entry name" value="Pseudouridine synthase"/>
    <property type="match status" value="1"/>
</dbReference>
<dbReference type="GO" id="GO:0031119">
    <property type="term" value="P:tRNA pseudouridine synthesis"/>
    <property type="evidence" value="ECO:0007669"/>
    <property type="project" value="InterPro"/>
</dbReference>
<feature type="compositionally biased region" description="Basic and acidic residues" evidence="7">
    <location>
        <begin position="562"/>
        <end position="572"/>
    </location>
</feature>
<dbReference type="OrthoDB" id="10256309at2759"/>
<comment type="caution">
    <text evidence="8">The sequence shown here is derived from an EMBL/GenBank/DDBJ whole genome shotgun (WGS) entry which is preliminary data.</text>
</comment>
<dbReference type="Gene3D" id="3.30.70.660">
    <property type="entry name" value="Pseudouridine synthase I, catalytic domain, C-terminal subdomain"/>
    <property type="match status" value="1"/>
</dbReference>
<dbReference type="InterPro" id="IPR001406">
    <property type="entry name" value="PsdUridine_synth_TruA"/>
</dbReference>
<dbReference type="InterPro" id="IPR020095">
    <property type="entry name" value="PsdUridine_synth_TruA_C"/>
</dbReference>
<name>A0A8H5D024_9AGAR</name>
<evidence type="ECO:0000313" key="8">
    <source>
        <dbReference type="EMBL" id="KAF5350251.1"/>
    </source>
</evidence>
<proteinExistence type="inferred from homology"/>
<dbReference type="AlphaFoldDB" id="A0A8H5D024"/>
<comment type="similarity">
    <text evidence="1">Belongs to the tRNA pseudouridine synthase TruA family.</text>
</comment>
<dbReference type="FunFam" id="3.30.70.580:FF:000002">
    <property type="entry name" value="tRNA pseudouridine synthase"/>
    <property type="match status" value="1"/>
</dbReference>
<feature type="region of interest" description="Disordered" evidence="7">
    <location>
        <begin position="560"/>
        <end position="595"/>
    </location>
</feature>
<dbReference type="InterPro" id="IPR020103">
    <property type="entry name" value="PsdUridine_synth_cat_dom_sf"/>
</dbReference>
<feature type="compositionally biased region" description="Basic and acidic residues" evidence="7">
    <location>
        <begin position="580"/>
        <end position="595"/>
    </location>
</feature>
<feature type="compositionally biased region" description="Basic and acidic residues" evidence="7">
    <location>
        <begin position="94"/>
        <end position="104"/>
    </location>
</feature>
<dbReference type="CDD" id="cd02568">
    <property type="entry name" value="PseudoU_synth_PUS1_PUS2"/>
    <property type="match status" value="1"/>
</dbReference>
<evidence type="ECO:0000256" key="2">
    <source>
        <dbReference type="ARBA" id="ARBA00022694"/>
    </source>
</evidence>
<comment type="catalytic activity">
    <reaction evidence="4">
        <text>a uridine in tRNA = a pseudouridine in tRNA</text>
        <dbReference type="Rhea" id="RHEA:54572"/>
        <dbReference type="Rhea" id="RHEA-COMP:13339"/>
        <dbReference type="Rhea" id="RHEA-COMP:13934"/>
        <dbReference type="ChEBI" id="CHEBI:65314"/>
        <dbReference type="ChEBI" id="CHEBI:65315"/>
    </reaction>
</comment>
<dbReference type="PANTHER" id="PTHR11142">
    <property type="entry name" value="PSEUDOURIDYLATE SYNTHASE"/>
    <property type="match status" value="1"/>
</dbReference>
<dbReference type="GO" id="GO:0009982">
    <property type="term" value="F:pseudouridine synthase activity"/>
    <property type="evidence" value="ECO:0007669"/>
    <property type="project" value="InterPro"/>
</dbReference>
<evidence type="ECO:0000256" key="3">
    <source>
        <dbReference type="ARBA" id="ARBA00023235"/>
    </source>
</evidence>
<feature type="compositionally biased region" description="Polar residues" evidence="7">
    <location>
        <begin position="34"/>
        <end position="45"/>
    </location>
</feature>
<dbReference type="PANTHER" id="PTHR11142:SF4">
    <property type="entry name" value="PSEUDOURIDYLATE SYNTHASE 1 HOMOLOG"/>
    <property type="match status" value="1"/>
</dbReference>
<accession>A0A8H5D024</accession>
<evidence type="ECO:0000256" key="4">
    <source>
        <dbReference type="ARBA" id="ARBA00036943"/>
    </source>
</evidence>
<dbReference type="InterPro" id="IPR020094">
    <property type="entry name" value="TruA/RsuA/RluB/E/F_N"/>
</dbReference>
<keyword evidence="3" id="KW-0413">Isomerase</keyword>
<protein>
    <recommendedName>
        <fullName evidence="10">Pseudouridine synthase</fullName>
    </recommendedName>
</protein>